<accession>A0A5N5XH04</accession>
<dbReference type="Proteomes" id="UP000326565">
    <property type="component" value="Unassembled WGS sequence"/>
</dbReference>
<dbReference type="PANTHER" id="PTHR12673:SF159">
    <property type="entry name" value="LD03170P"/>
    <property type="match status" value="1"/>
</dbReference>
<keyword evidence="4" id="KW-1185">Reference proteome</keyword>
<feature type="compositionally biased region" description="Polar residues" evidence="1">
    <location>
        <begin position="754"/>
        <end position="766"/>
    </location>
</feature>
<feature type="domain" description="DH" evidence="2">
    <location>
        <begin position="122"/>
        <end position="364"/>
    </location>
</feature>
<reference evidence="3 4" key="1">
    <citation type="submission" date="2019-04" db="EMBL/GenBank/DDBJ databases">
        <title>Friends and foes A comparative genomics study of 23 Aspergillus species from section Flavi.</title>
        <authorList>
            <consortium name="DOE Joint Genome Institute"/>
            <person name="Kjaerbolling I."/>
            <person name="Vesth T."/>
            <person name="Frisvad J.C."/>
            <person name="Nybo J.L."/>
            <person name="Theobald S."/>
            <person name="Kildgaard S."/>
            <person name="Isbrandt T."/>
            <person name="Kuo A."/>
            <person name="Sato A."/>
            <person name="Lyhne E.K."/>
            <person name="Kogle M.E."/>
            <person name="Wiebenga A."/>
            <person name="Kun R.S."/>
            <person name="Lubbers R.J."/>
            <person name="Makela M.R."/>
            <person name="Barry K."/>
            <person name="Chovatia M."/>
            <person name="Clum A."/>
            <person name="Daum C."/>
            <person name="Haridas S."/>
            <person name="He G."/>
            <person name="LaButti K."/>
            <person name="Lipzen A."/>
            <person name="Mondo S."/>
            <person name="Riley R."/>
            <person name="Salamov A."/>
            <person name="Simmons B.A."/>
            <person name="Magnuson J.K."/>
            <person name="Henrissat B."/>
            <person name="Mortensen U.H."/>
            <person name="Larsen T.O."/>
            <person name="Devries R.P."/>
            <person name="Grigoriev I.V."/>
            <person name="Machida M."/>
            <person name="Baker S.E."/>
            <person name="Andersen M.R."/>
        </authorList>
    </citation>
    <scope>NUCLEOTIDE SEQUENCE [LARGE SCALE GENOMIC DNA]</scope>
    <source>
        <strain evidence="3 4">CBS 151.66</strain>
    </source>
</reference>
<dbReference type="GO" id="GO:0005737">
    <property type="term" value="C:cytoplasm"/>
    <property type="evidence" value="ECO:0007669"/>
    <property type="project" value="TreeGrafter"/>
</dbReference>
<dbReference type="PANTHER" id="PTHR12673">
    <property type="entry name" value="FACIOGENITAL DYSPLASIA PROTEIN"/>
    <property type="match status" value="1"/>
</dbReference>
<evidence type="ECO:0000313" key="4">
    <source>
        <dbReference type="Proteomes" id="UP000326565"/>
    </source>
</evidence>
<evidence type="ECO:0000259" key="2">
    <source>
        <dbReference type="PROSITE" id="PS50010"/>
    </source>
</evidence>
<dbReference type="Pfam" id="PF00621">
    <property type="entry name" value="RhoGEF"/>
    <property type="match status" value="1"/>
</dbReference>
<proteinExistence type="predicted"/>
<dbReference type="EMBL" id="ML732150">
    <property type="protein sequence ID" value="KAB8079505.1"/>
    <property type="molecule type" value="Genomic_DNA"/>
</dbReference>
<protein>
    <submittedName>
        <fullName evidence="3">Rho guanyl nucleotide exchange factor</fullName>
    </submittedName>
</protein>
<dbReference type="InterPro" id="IPR051092">
    <property type="entry name" value="FYVE_RhoGEF_PH"/>
</dbReference>
<evidence type="ECO:0000313" key="3">
    <source>
        <dbReference type="EMBL" id="KAB8079505.1"/>
    </source>
</evidence>
<feature type="compositionally biased region" description="Basic residues" evidence="1">
    <location>
        <begin position="769"/>
        <end position="778"/>
    </location>
</feature>
<sequence>MPSFLPFKRWVNSFRAKKGYHFRQSSRYVEGWSDTTQARNNHLLCEGGQDLQWECLSGHSSNLETVKTSTLSIASQSIVRSRGTTQSTTNQSFSSDLRGSIESLRPVLSFATDEEAQSRAIKRRKVLREIITTESDYVFGLKALTNVLFLFAARPEIYHSLHQIREIHEDFLTQVRKVTPMSSLAVAEYDRLTPQGASKRTNTVDSSLKVLQTKPMRTHKFKPTILPCLKALAAEANEALEVAVEIGNLSTSFTKYMDFCSNYEQLTEDVDLLRRSVSNWPSLEHGIEALSKSVASIETQAVEHNKSMLLHDLLIKPIQRLCKYPLLLQELLRWTHIQDDPTAHDGIQRILESVRGMVNQINKSPGNPVNKRMVQRTLSFQEMLKLPKSIAIHNVYKQLGAMTLCGVLHTTYHSSRYLTGGYMVCALFKSHFLLAKVNDDYHSLEAVACLYICDAKIDTLRNGKGLCCHGCFFSWKLIFQYQDNKFELVLSASSAYEEKQWKAEFLKSAAVSADVQRPVSSELRSYSFLTLDLVPLNRVLRSEPPLSRTTSAHSVAISRVESDLQHVVIKRTHCPQKLGQIARHVEGEIERPKVSLPESPILLTSRRQDRIRLERVISSVYTRECLPYPGMSLAKGDILFRPGTIMRRLTVRPGLYRRSSSVNLPLRQSSAEKLYSTGETTQSKGLHDNGVYELLHTKLGPDIGKNGGSFPKTSMSTIRRSRTFGLKNPKPSCSPNRQQTDKGDGSHERAESPSLKTSIRTMFNSMSLRRPKRSKSPRLRFSSGG</sequence>
<dbReference type="PROSITE" id="PS50010">
    <property type="entry name" value="DH_2"/>
    <property type="match status" value="1"/>
</dbReference>
<dbReference type="GO" id="GO:0035556">
    <property type="term" value="P:intracellular signal transduction"/>
    <property type="evidence" value="ECO:0007669"/>
    <property type="project" value="InterPro"/>
</dbReference>
<dbReference type="AlphaFoldDB" id="A0A5N5XH04"/>
<feature type="compositionally biased region" description="Basic and acidic residues" evidence="1">
    <location>
        <begin position="739"/>
        <end position="751"/>
    </location>
</feature>
<organism evidence="3 4">
    <name type="scientific">Aspergillus leporis</name>
    <dbReference type="NCBI Taxonomy" id="41062"/>
    <lineage>
        <taxon>Eukaryota</taxon>
        <taxon>Fungi</taxon>
        <taxon>Dikarya</taxon>
        <taxon>Ascomycota</taxon>
        <taxon>Pezizomycotina</taxon>
        <taxon>Eurotiomycetes</taxon>
        <taxon>Eurotiomycetidae</taxon>
        <taxon>Eurotiales</taxon>
        <taxon>Aspergillaceae</taxon>
        <taxon>Aspergillus</taxon>
        <taxon>Aspergillus subgen. Circumdati</taxon>
    </lineage>
</organism>
<evidence type="ECO:0000256" key="1">
    <source>
        <dbReference type="SAM" id="MobiDB-lite"/>
    </source>
</evidence>
<dbReference type="PROSITE" id="PS00741">
    <property type="entry name" value="DH_1"/>
    <property type="match status" value="1"/>
</dbReference>
<dbReference type="InterPro" id="IPR000219">
    <property type="entry name" value="DH_dom"/>
</dbReference>
<feature type="region of interest" description="Disordered" evidence="1">
    <location>
        <begin position="723"/>
        <end position="785"/>
    </location>
</feature>
<dbReference type="GO" id="GO:0005085">
    <property type="term" value="F:guanyl-nucleotide exchange factor activity"/>
    <property type="evidence" value="ECO:0007669"/>
    <property type="project" value="InterPro"/>
</dbReference>
<name>A0A5N5XH04_9EURO</name>
<dbReference type="Gene3D" id="1.20.900.10">
    <property type="entry name" value="Dbl homology (DH) domain"/>
    <property type="match status" value="1"/>
</dbReference>
<dbReference type="SMART" id="SM00325">
    <property type="entry name" value="RhoGEF"/>
    <property type="match status" value="1"/>
</dbReference>
<dbReference type="OrthoDB" id="8059989at2759"/>
<dbReference type="InterPro" id="IPR035899">
    <property type="entry name" value="DBL_dom_sf"/>
</dbReference>
<gene>
    <name evidence="3" type="ORF">BDV29DRAFT_198790</name>
</gene>
<dbReference type="InterPro" id="IPR001331">
    <property type="entry name" value="GDS_CDC24_CS"/>
</dbReference>
<dbReference type="SUPFAM" id="SSF48065">
    <property type="entry name" value="DBL homology domain (DH-domain)"/>
    <property type="match status" value="1"/>
</dbReference>